<proteinExistence type="predicted"/>
<feature type="domain" description="UBA" evidence="2">
    <location>
        <begin position="269"/>
        <end position="311"/>
    </location>
</feature>
<dbReference type="HOGENOM" id="CLU_005723_0_0_1"/>
<dbReference type="SUPFAM" id="SSF46565">
    <property type="entry name" value="Chaperone J-domain"/>
    <property type="match status" value="1"/>
</dbReference>
<dbReference type="STRING" id="933388.S8B6Q4"/>
<feature type="compositionally biased region" description="Polar residues" evidence="1">
    <location>
        <begin position="26"/>
        <end position="84"/>
    </location>
</feature>
<feature type="compositionally biased region" description="Polar residues" evidence="1">
    <location>
        <begin position="247"/>
        <end position="269"/>
    </location>
</feature>
<dbReference type="GO" id="GO:0072318">
    <property type="term" value="P:clathrin coat disassembly"/>
    <property type="evidence" value="ECO:0007669"/>
    <property type="project" value="TreeGrafter"/>
</dbReference>
<evidence type="ECO:0000313" key="4">
    <source>
        <dbReference type="Proteomes" id="UP000019376"/>
    </source>
</evidence>
<keyword evidence="4" id="KW-1185">Reference proteome</keyword>
<accession>S8B6Q4</accession>
<feature type="compositionally biased region" description="Low complexity" evidence="1">
    <location>
        <begin position="147"/>
        <end position="178"/>
    </location>
</feature>
<dbReference type="CDD" id="cd14270">
    <property type="entry name" value="UBA"/>
    <property type="match status" value="1"/>
</dbReference>
<dbReference type="GO" id="GO:0031982">
    <property type="term" value="C:vesicle"/>
    <property type="evidence" value="ECO:0007669"/>
    <property type="project" value="TreeGrafter"/>
</dbReference>
<evidence type="ECO:0000259" key="2">
    <source>
        <dbReference type="PROSITE" id="PS50030"/>
    </source>
</evidence>
<gene>
    <name evidence="3" type="ORF">PDE_09567</name>
</gene>
<name>S8B6Q4_PENO1</name>
<dbReference type="InterPro" id="IPR011990">
    <property type="entry name" value="TPR-like_helical_dom_sf"/>
</dbReference>
<sequence>MDDLSGLSWTTSSSTPNSKPPPMSSGSQILSMRQNGNSGQATPMSMASNRSSSPYKPSATSGDSFANLVSFNTSGTNKNLSLLEQQKRLQEEKAKKAAEDRQRYEAQYGGQNAHFWDSLEHGRTPSPAAATSTKITSPAPDDDDGDLLAAFNAAAPVDSSTHFPIPSSNPSPATNASSWRATPSGGSVMQNTSGNLDTMGDDDDDPFGLNQLKPKQAPAQMQTTVDDDDDFLGLLGKPVSEVPRAPSPSQMAQSRVDQDVGHQTSKASNTLDRAIAELVDMGFPTDKSREALMTTESGNDVQAAVSWLLTQAHTEARQKSQGRSPTVPQSHNRTERTESRNREGPSWMRESRSQPTRSREDSRSPSNGERDPAQIASQLGNNFLKTAGSLWKTGSKKIQQAVNEFNADHDPSQPKWMRDVSVARDEPSPGQARRGDSRDEVQAQPQNFTNEALLLESRDSGPRRKPAQTQDRHQPELVRNAPPRQLSPVVQTTQQANFLQRPSRPGSTDPKPRLSRFAAEEQSAQAYVSPARRRRPQPPAQPSAPEVDLFSSPVPSAKPSNSSSRPPAPAPSTPSAAVPVRVKAPSRSVPSVSAEALQSTHRHREQAAAAYKRGDYATAHQSFSTALDMLPDKHPITIIIRSNRAMTGLKIGEPKGAIDDADVILNLIGPSKGEDETIDLGNGEAPKPMKEFFGKALMRKAEALEQLERWADAAQTWKSAVESGHGGGTSIQGRNRCEKAAGISKAPSTPSAPVRKRPVPAPKRTSALSDLTGSTSQNSEAVSRLRQANEAAERADEERFALTESVDARIAAWRNGKQDNLRALLGSLDMVLWPESGWKKINLSELVLPNKVKIQYMKGIGKVHPDKISTTATTEQRMIAGAVFGTLNEAWDKFRAENNL</sequence>
<reference evidence="3 4" key="1">
    <citation type="journal article" date="2013" name="PLoS ONE">
        <title>Genomic and secretomic analyses reveal unique features of the lignocellulolytic enzyme system of Penicillium decumbens.</title>
        <authorList>
            <person name="Liu G."/>
            <person name="Zhang L."/>
            <person name="Wei X."/>
            <person name="Zou G."/>
            <person name="Qin Y."/>
            <person name="Ma L."/>
            <person name="Li J."/>
            <person name="Zheng H."/>
            <person name="Wang S."/>
            <person name="Wang C."/>
            <person name="Xun L."/>
            <person name="Zhao G.-P."/>
            <person name="Zhou Z."/>
            <person name="Qu Y."/>
        </authorList>
    </citation>
    <scope>NUCLEOTIDE SEQUENCE [LARGE SCALE GENOMIC DNA]</scope>
    <source>
        <strain evidence="4">114-2 / CGMCC 5302</strain>
    </source>
</reference>
<dbReference type="eggNOG" id="KOG1124">
    <property type="taxonomic scope" value="Eukaryota"/>
</dbReference>
<feature type="region of interest" description="Disordered" evidence="1">
    <location>
        <begin position="312"/>
        <end position="381"/>
    </location>
</feature>
<feature type="compositionally biased region" description="Basic and acidic residues" evidence="1">
    <location>
        <begin position="85"/>
        <end position="104"/>
    </location>
</feature>
<dbReference type="Gene3D" id="1.10.287.110">
    <property type="entry name" value="DnaJ domain"/>
    <property type="match status" value="1"/>
</dbReference>
<protein>
    <recommendedName>
        <fullName evidence="2">UBA domain-containing protein</fullName>
    </recommendedName>
</protein>
<feature type="region of interest" description="Disordered" evidence="1">
    <location>
        <begin position="402"/>
        <end position="613"/>
    </location>
</feature>
<feature type="region of interest" description="Disordered" evidence="1">
    <location>
        <begin position="740"/>
        <end position="796"/>
    </location>
</feature>
<feature type="compositionally biased region" description="Polar residues" evidence="1">
    <location>
        <begin position="312"/>
        <end position="331"/>
    </location>
</feature>
<dbReference type="EMBL" id="KB644415">
    <property type="protein sequence ID" value="EPS34603.1"/>
    <property type="molecule type" value="Genomic_DNA"/>
</dbReference>
<dbReference type="SUPFAM" id="SSF48452">
    <property type="entry name" value="TPR-like"/>
    <property type="match status" value="1"/>
</dbReference>
<dbReference type="InterPro" id="IPR036869">
    <property type="entry name" value="J_dom_sf"/>
</dbReference>
<dbReference type="OrthoDB" id="1717591at2759"/>
<dbReference type="PhylomeDB" id="S8B6Q4"/>
<dbReference type="PANTHER" id="PTHR23172:SF19">
    <property type="entry name" value="J DOMAIN-CONTAINING PROTEIN"/>
    <property type="match status" value="1"/>
</dbReference>
<dbReference type="InterPro" id="IPR015940">
    <property type="entry name" value="UBA"/>
</dbReference>
<feature type="compositionally biased region" description="Polar residues" evidence="1">
    <location>
        <begin position="488"/>
        <end position="500"/>
    </location>
</feature>
<dbReference type="GO" id="GO:0005737">
    <property type="term" value="C:cytoplasm"/>
    <property type="evidence" value="ECO:0007669"/>
    <property type="project" value="TreeGrafter"/>
</dbReference>
<dbReference type="FunFam" id="1.25.40.10:FF:000354">
    <property type="entry name" value="UBA domain-containing protein 7"/>
    <property type="match status" value="1"/>
</dbReference>
<feature type="compositionally biased region" description="Polar residues" evidence="1">
    <location>
        <begin position="588"/>
        <end position="599"/>
    </location>
</feature>
<evidence type="ECO:0000256" key="1">
    <source>
        <dbReference type="SAM" id="MobiDB-lite"/>
    </source>
</evidence>
<feature type="compositionally biased region" description="Polar residues" evidence="1">
    <location>
        <begin position="766"/>
        <end position="781"/>
    </location>
</feature>
<dbReference type="eggNOG" id="KOG0431">
    <property type="taxonomic scope" value="Eukaryota"/>
</dbReference>
<organism evidence="3 4">
    <name type="scientific">Penicillium oxalicum (strain 114-2 / CGMCC 5302)</name>
    <name type="common">Penicillium decumbens</name>
    <dbReference type="NCBI Taxonomy" id="933388"/>
    <lineage>
        <taxon>Eukaryota</taxon>
        <taxon>Fungi</taxon>
        <taxon>Dikarya</taxon>
        <taxon>Ascomycota</taxon>
        <taxon>Pezizomycotina</taxon>
        <taxon>Eurotiomycetes</taxon>
        <taxon>Eurotiomycetidae</taxon>
        <taxon>Eurotiales</taxon>
        <taxon>Aspergillaceae</taxon>
        <taxon>Penicillium</taxon>
    </lineage>
</organism>
<dbReference type="PANTHER" id="PTHR23172">
    <property type="entry name" value="AUXILIN/CYCLIN G-ASSOCIATED KINASE-RELATED"/>
    <property type="match status" value="1"/>
</dbReference>
<feature type="compositionally biased region" description="Polar residues" evidence="1">
    <location>
        <begin position="179"/>
        <end position="196"/>
    </location>
</feature>
<feature type="compositionally biased region" description="Basic and acidic residues" evidence="1">
    <location>
        <begin position="332"/>
        <end position="372"/>
    </location>
</feature>
<dbReference type="AlphaFoldDB" id="S8B6Q4"/>
<dbReference type="Proteomes" id="UP000019376">
    <property type="component" value="Unassembled WGS sequence"/>
</dbReference>
<dbReference type="Gene3D" id="1.25.40.10">
    <property type="entry name" value="Tetratricopeptide repeat domain"/>
    <property type="match status" value="1"/>
</dbReference>
<evidence type="ECO:0000313" key="3">
    <source>
        <dbReference type="EMBL" id="EPS34603.1"/>
    </source>
</evidence>
<dbReference type="PROSITE" id="PS50030">
    <property type="entry name" value="UBA"/>
    <property type="match status" value="1"/>
</dbReference>
<feature type="compositionally biased region" description="Basic and acidic residues" evidence="1">
    <location>
        <begin position="406"/>
        <end position="441"/>
    </location>
</feature>
<dbReference type="Pfam" id="PF22562">
    <property type="entry name" value="UBA_7"/>
    <property type="match status" value="1"/>
</dbReference>
<dbReference type="FunFam" id="1.10.287.110:FF:000002">
    <property type="entry name" value="putative tyrosine-protein phosphatase auxilin isoform X2"/>
    <property type="match status" value="1"/>
</dbReference>
<dbReference type="GO" id="GO:0030276">
    <property type="term" value="F:clathrin binding"/>
    <property type="evidence" value="ECO:0007669"/>
    <property type="project" value="TreeGrafter"/>
</dbReference>
<dbReference type="InterPro" id="IPR009060">
    <property type="entry name" value="UBA-like_sf"/>
</dbReference>
<feature type="region of interest" description="Disordered" evidence="1">
    <location>
        <begin position="1"/>
        <end position="269"/>
    </location>
</feature>
<dbReference type="GO" id="GO:0072583">
    <property type="term" value="P:clathrin-dependent endocytosis"/>
    <property type="evidence" value="ECO:0007669"/>
    <property type="project" value="TreeGrafter"/>
</dbReference>
<dbReference type="Gene3D" id="1.10.8.10">
    <property type="entry name" value="DNA helicase RuvA subunit, C-terminal domain"/>
    <property type="match status" value="1"/>
</dbReference>
<dbReference type="SUPFAM" id="SSF46934">
    <property type="entry name" value="UBA-like"/>
    <property type="match status" value="1"/>
</dbReference>
<dbReference type="SMART" id="SM00165">
    <property type="entry name" value="UBA"/>
    <property type="match status" value="1"/>
</dbReference>
<feature type="compositionally biased region" description="Low complexity" evidence="1">
    <location>
        <begin position="551"/>
        <end position="565"/>
    </location>
</feature>